<feature type="region of interest" description="Disordered" evidence="1">
    <location>
        <begin position="24"/>
        <end position="77"/>
    </location>
</feature>
<comment type="caution">
    <text evidence="2">The sequence shown here is derived from an EMBL/GenBank/DDBJ whole genome shotgun (WGS) entry which is preliminary data.</text>
</comment>
<feature type="non-terminal residue" evidence="2">
    <location>
        <position position="77"/>
    </location>
</feature>
<organism evidence="2 3">
    <name type="scientific">Rotaria magnacalcarata</name>
    <dbReference type="NCBI Taxonomy" id="392030"/>
    <lineage>
        <taxon>Eukaryota</taxon>
        <taxon>Metazoa</taxon>
        <taxon>Spiralia</taxon>
        <taxon>Gnathifera</taxon>
        <taxon>Rotifera</taxon>
        <taxon>Eurotatoria</taxon>
        <taxon>Bdelloidea</taxon>
        <taxon>Philodinida</taxon>
        <taxon>Philodinidae</taxon>
        <taxon>Rotaria</taxon>
    </lineage>
</organism>
<sequence length="77" mass="9054">MHDWRQELMGLARQVQSSLVLLNEGQQTRPTRSSRRYYRRGNSSMPNHHLEQISEENTPKRSSNRHQTSRCPLPILA</sequence>
<name>A0A8S2YSB6_9BILA</name>
<gene>
    <name evidence="2" type="ORF">SMN809_LOCUS37995</name>
</gene>
<accession>A0A8S2YSB6</accession>
<evidence type="ECO:0000256" key="1">
    <source>
        <dbReference type="SAM" id="MobiDB-lite"/>
    </source>
</evidence>
<protein>
    <submittedName>
        <fullName evidence="2">Uncharacterized protein</fullName>
    </submittedName>
</protein>
<proteinExistence type="predicted"/>
<reference evidence="2" key="1">
    <citation type="submission" date="2021-02" db="EMBL/GenBank/DDBJ databases">
        <authorList>
            <person name="Nowell W R."/>
        </authorList>
    </citation>
    <scope>NUCLEOTIDE SEQUENCE</scope>
</reference>
<evidence type="ECO:0000313" key="3">
    <source>
        <dbReference type="Proteomes" id="UP000676336"/>
    </source>
</evidence>
<dbReference type="Proteomes" id="UP000676336">
    <property type="component" value="Unassembled WGS sequence"/>
</dbReference>
<dbReference type="EMBL" id="CAJOBI010098031">
    <property type="protein sequence ID" value="CAF4574307.1"/>
    <property type="molecule type" value="Genomic_DNA"/>
</dbReference>
<dbReference type="AlphaFoldDB" id="A0A8S2YSB6"/>
<evidence type="ECO:0000313" key="2">
    <source>
        <dbReference type="EMBL" id="CAF4574307.1"/>
    </source>
</evidence>